<feature type="compositionally biased region" description="Basic and acidic residues" evidence="1">
    <location>
        <begin position="52"/>
        <end position="66"/>
    </location>
</feature>
<reference evidence="4 5" key="1">
    <citation type="submission" date="2017-07" db="EMBL/GenBank/DDBJ databases">
        <title>Leptospira spp. isolated from tropical soils.</title>
        <authorList>
            <person name="Thibeaux R."/>
            <person name="Iraola G."/>
            <person name="Ferres I."/>
            <person name="Bierque E."/>
            <person name="Girault D."/>
            <person name="Soupe-Gilbert M.-E."/>
            <person name="Picardeau M."/>
            <person name="Goarant C."/>
        </authorList>
    </citation>
    <scope>NUCLEOTIDE SEQUENCE [LARGE SCALE GENOMIC DNA]</scope>
    <source>
        <strain evidence="4 5">MCA1-C-A1</strain>
    </source>
</reference>
<dbReference type="Proteomes" id="UP000232196">
    <property type="component" value="Unassembled WGS sequence"/>
</dbReference>
<dbReference type="OrthoDB" id="345519at2"/>
<keyword evidence="5" id="KW-1185">Reference proteome</keyword>
<evidence type="ECO:0000313" key="5">
    <source>
        <dbReference type="Proteomes" id="UP000232196"/>
    </source>
</evidence>
<feature type="domain" description="DUF4349" evidence="3">
    <location>
        <begin position="93"/>
        <end position="292"/>
    </location>
</feature>
<feature type="transmembrane region" description="Helical" evidence="2">
    <location>
        <begin position="271"/>
        <end position="292"/>
    </location>
</feature>
<dbReference type="InterPro" id="IPR025645">
    <property type="entry name" value="DUF4349"/>
</dbReference>
<feature type="compositionally biased region" description="Polar residues" evidence="1">
    <location>
        <begin position="26"/>
        <end position="46"/>
    </location>
</feature>
<accession>A0A2M9XCI8</accession>
<evidence type="ECO:0000313" key="4">
    <source>
        <dbReference type="EMBL" id="PJZ25400.1"/>
    </source>
</evidence>
<keyword evidence="2" id="KW-0472">Membrane</keyword>
<dbReference type="RefSeq" id="WP_100706746.1">
    <property type="nucleotide sequence ID" value="NZ_NPDL01000008.1"/>
</dbReference>
<evidence type="ECO:0000256" key="1">
    <source>
        <dbReference type="SAM" id="MobiDB-lite"/>
    </source>
</evidence>
<protein>
    <recommendedName>
        <fullName evidence="3">DUF4349 domain-containing protein</fullName>
    </recommendedName>
</protein>
<dbReference type="EMBL" id="NPDN01000005">
    <property type="protein sequence ID" value="PJZ25400.1"/>
    <property type="molecule type" value="Genomic_DNA"/>
</dbReference>
<gene>
    <name evidence="4" type="ORF">CH357_10780</name>
</gene>
<sequence>MFRFIISILIISSLLVCKAENSQKQSGELSDLDSNSRFASAPTPSASADGKSMPETEKKLSDKAGEREEEAPEDQIKTFATPKIGNLKIGRLLEYKVDLNFETKDFIAARKFLLELSGKYGFVQSESLQNWGGDTEPSMTAVIHVKSSDLYQVLMELEKIGTLTSENIQVEDHTENYTLEQIHAKREKIRIARRTDLGARSTPKNAAEIEELLGQSEDSADSAEFEKWKIMDRVNWAKISIHMYGPKKPKAVEVPSFGDAFIDLASLGLKLILSLIYIIPLALIAVGIFYLVKYLKNRLK</sequence>
<keyword evidence="2" id="KW-1133">Transmembrane helix</keyword>
<evidence type="ECO:0000256" key="2">
    <source>
        <dbReference type="SAM" id="Phobius"/>
    </source>
</evidence>
<name>A0A2M9XCI8_9LEPT</name>
<dbReference type="Pfam" id="PF14257">
    <property type="entry name" value="DUF4349"/>
    <property type="match status" value="1"/>
</dbReference>
<organism evidence="4 5">
    <name type="scientific">Leptospira hartskeerlii</name>
    <dbReference type="NCBI Taxonomy" id="2023177"/>
    <lineage>
        <taxon>Bacteria</taxon>
        <taxon>Pseudomonadati</taxon>
        <taxon>Spirochaetota</taxon>
        <taxon>Spirochaetia</taxon>
        <taxon>Leptospirales</taxon>
        <taxon>Leptospiraceae</taxon>
        <taxon>Leptospira</taxon>
    </lineage>
</organism>
<feature type="region of interest" description="Disordered" evidence="1">
    <location>
        <begin position="26"/>
        <end position="77"/>
    </location>
</feature>
<proteinExistence type="predicted"/>
<keyword evidence="2" id="KW-0812">Transmembrane</keyword>
<comment type="caution">
    <text evidence="4">The sequence shown here is derived from an EMBL/GenBank/DDBJ whole genome shotgun (WGS) entry which is preliminary data.</text>
</comment>
<dbReference type="AlphaFoldDB" id="A0A2M9XCI8"/>
<evidence type="ECO:0000259" key="3">
    <source>
        <dbReference type="Pfam" id="PF14257"/>
    </source>
</evidence>